<reference evidence="2" key="1">
    <citation type="journal article" date="2019" name="Int. J. Syst. Evol. Microbiol.">
        <title>The Global Catalogue of Microorganisms (GCM) 10K type strain sequencing project: providing services to taxonomists for standard genome sequencing and annotation.</title>
        <authorList>
            <consortium name="The Broad Institute Genomics Platform"/>
            <consortium name="The Broad Institute Genome Sequencing Center for Infectious Disease"/>
            <person name="Wu L."/>
            <person name="Ma J."/>
        </authorList>
    </citation>
    <scope>NUCLEOTIDE SEQUENCE [LARGE SCALE GENOMIC DNA]</scope>
    <source>
        <strain evidence="2">CGMCC 1.18578</strain>
    </source>
</reference>
<dbReference type="EMBL" id="JBHSNC010000048">
    <property type="protein sequence ID" value="MFC5530928.1"/>
    <property type="molecule type" value="Genomic_DNA"/>
</dbReference>
<gene>
    <name evidence="1" type="ORF">ACFPQ4_15975</name>
</gene>
<keyword evidence="2" id="KW-1185">Reference proteome</keyword>
<proteinExistence type="predicted"/>
<sequence length="113" mass="13236">MRPERLTLYCQLKEEQKRIEDALETLREEIIAAYATDAELKLPDYTLKIIYQEKKVYDDQQVFAALPDPELWKAVCRADPTKINALVKSKLLPEQLLEGTYRTTRTAYLYVQP</sequence>
<name>A0ABW0R1M2_9BACL</name>
<protein>
    <submittedName>
        <fullName evidence="1">Uncharacterized protein</fullName>
    </submittedName>
</protein>
<accession>A0ABW0R1M2</accession>
<comment type="caution">
    <text evidence="1">The sequence shown here is derived from an EMBL/GenBank/DDBJ whole genome shotgun (WGS) entry which is preliminary data.</text>
</comment>
<dbReference type="RefSeq" id="WP_378112871.1">
    <property type="nucleotide sequence ID" value="NZ_JBHSNC010000048.1"/>
</dbReference>
<evidence type="ECO:0000313" key="2">
    <source>
        <dbReference type="Proteomes" id="UP001596108"/>
    </source>
</evidence>
<evidence type="ECO:0000313" key="1">
    <source>
        <dbReference type="EMBL" id="MFC5530928.1"/>
    </source>
</evidence>
<organism evidence="1 2">
    <name type="scientific">Cohnella yongneupensis</name>
    <dbReference type="NCBI Taxonomy" id="425006"/>
    <lineage>
        <taxon>Bacteria</taxon>
        <taxon>Bacillati</taxon>
        <taxon>Bacillota</taxon>
        <taxon>Bacilli</taxon>
        <taxon>Bacillales</taxon>
        <taxon>Paenibacillaceae</taxon>
        <taxon>Cohnella</taxon>
    </lineage>
</organism>
<dbReference type="Proteomes" id="UP001596108">
    <property type="component" value="Unassembled WGS sequence"/>
</dbReference>